<feature type="region of interest" description="Disordered" evidence="1">
    <location>
        <begin position="691"/>
        <end position="711"/>
    </location>
</feature>
<gene>
    <name evidence="3" type="ORF">L207DRAFT_583361</name>
</gene>
<dbReference type="PANTHER" id="PTHR33112">
    <property type="entry name" value="DOMAIN PROTEIN, PUTATIVE-RELATED"/>
    <property type="match status" value="1"/>
</dbReference>
<name>A0A2J6RLV5_HYAVF</name>
<evidence type="ECO:0000313" key="3">
    <source>
        <dbReference type="EMBL" id="PMD39493.1"/>
    </source>
</evidence>
<keyword evidence="4" id="KW-1185">Reference proteome</keyword>
<evidence type="ECO:0000313" key="4">
    <source>
        <dbReference type="Proteomes" id="UP000235786"/>
    </source>
</evidence>
<protein>
    <submittedName>
        <fullName evidence="3">HET-domain-containing protein</fullName>
    </submittedName>
</protein>
<feature type="region of interest" description="Disordered" evidence="1">
    <location>
        <begin position="740"/>
        <end position="762"/>
    </location>
</feature>
<feature type="compositionally biased region" description="Polar residues" evidence="1">
    <location>
        <begin position="694"/>
        <end position="706"/>
    </location>
</feature>
<organism evidence="3 4">
    <name type="scientific">Hyaloscypha variabilis (strain UAMH 11265 / GT02V1 / F)</name>
    <name type="common">Meliniomyces variabilis</name>
    <dbReference type="NCBI Taxonomy" id="1149755"/>
    <lineage>
        <taxon>Eukaryota</taxon>
        <taxon>Fungi</taxon>
        <taxon>Dikarya</taxon>
        <taxon>Ascomycota</taxon>
        <taxon>Pezizomycotina</taxon>
        <taxon>Leotiomycetes</taxon>
        <taxon>Helotiales</taxon>
        <taxon>Hyaloscyphaceae</taxon>
        <taxon>Hyaloscypha</taxon>
        <taxon>Hyaloscypha variabilis</taxon>
    </lineage>
</organism>
<evidence type="ECO:0000259" key="2">
    <source>
        <dbReference type="Pfam" id="PF06985"/>
    </source>
</evidence>
<dbReference type="Pfam" id="PF06985">
    <property type="entry name" value="HET"/>
    <property type="match status" value="1"/>
</dbReference>
<feature type="region of interest" description="Disordered" evidence="1">
    <location>
        <begin position="540"/>
        <end position="564"/>
    </location>
</feature>
<feature type="compositionally biased region" description="Polar residues" evidence="1">
    <location>
        <begin position="542"/>
        <end position="558"/>
    </location>
</feature>
<dbReference type="PANTHER" id="PTHR33112:SF12">
    <property type="entry name" value="HETEROKARYON INCOMPATIBILITY DOMAIN-CONTAINING PROTEIN"/>
    <property type="match status" value="1"/>
</dbReference>
<dbReference type="AlphaFoldDB" id="A0A2J6RLV5"/>
<dbReference type="InterPro" id="IPR010730">
    <property type="entry name" value="HET"/>
</dbReference>
<feature type="region of interest" description="Disordered" evidence="1">
    <location>
        <begin position="639"/>
        <end position="679"/>
    </location>
</feature>
<feature type="compositionally biased region" description="Basic and acidic residues" evidence="1">
    <location>
        <begin position="658"/>
        <end position="676"/>
    </location>
</feature>
<dbReference type="Proteomes" id="UP000235786">
    <property type="component" value="Unassembled WGS sequence"/>
</dbReference>
<dbReference type="OrthoDB" id="5135333at2759"/>
<accession>A0A2J6RLV5</accession>
<feature type="domain" description="Heterokaryon incompatibility" evidence="2">
    <location>
        <begin position="244"/>
        <end position="414"/>
    </location>
</feature>
<reference evidence="3 4" key="1">
    <citation type="submission" date="2016-04" db="EMBL/GenBank/DDBJ databases">
        <title>A degradative enzymes factory behind the ericoid mycorrhizal symbiosis.</title>
        <authorList>
            <consortium name="DOE Joint Genome Institute"/>
            <person name="Martino E."/>
            <person name="Morin E."/>
            <person name="Grelet G."/>
            <person name="Kuo A."/>
            <person name="Kohler A."/>
            <person name="Daghino S."/>
            <person name="Barry K."/>
            <person name="Choi C."/>
            <person name="Cichocki N."/>
            <person name="Clum A."/>
            <person name="Copeland A."/>
            <person name="Hainaut M."/>
            <person name="Haridas S."/>
            <person name="Labutti K."/>
            <person name="Lindquist E."/>
            <person name="Lipzen A."/>
            <person name="Khouja H.-R."/>
            <person name="Murat C."/>
            <person name="Ohm R."/>
            <person name="Olson A."/>
            <person name="Spatafora J."/>
            <person name="Veneault-Fourrey C."/>
            <person name="Henrissat B."/>
            <person name="Grigoriev I."/>
            <person name="Martin F."/>
            <person name="Perotto S."/>
        </authorList>
    </citation>
    <scope>NUCLEOTIDE SEQUENCE [LARGE SCALE GENOMIC DNA]</scope>
    <source>
        <strain evidence="3 4">F</strain>
    </source>
</reference>
<sequence>MAGILEKVGEIVDNAPPEIGDDKGSENLCSWCKDFDLNEQKFFITPSKALGLLPASSKLSRSISSLTIKQGTNIDDHQRSCTFCDLLWRTIQRYSPGKTTPETTLCLTWEVDGRRLTNQNLVVRCTRRIRMSWIDVEDKRHDTYMVLAAPPSHYELNSGSDSRERLDTDISFLGRVLANPSDIIDLMKKWLRQCCDTHFDGCKAKYGSVPDFHRLVKETYFGVVDVIEMRLTELPFRDDVPEPFLALSYVWGNDKIRELSYMTTKSNVMLRIQPGGLKESWNSLPTTIRDTMLLAKLLGLRYVWVDSLCIVQDSVQNWQSNAKAMHLVYLHACFTICAADGDVTSGLRALLQVPSQLPADPKTTSEQITSTDGGAKTLVISAENLPNLRLLVSKLPETVIQDSDWNGRGWTFQERMLSRRCMIFAGDRVYFQCRQMVMSQEIFPDRGGKGWSLDWINSPLRTLAEVTHKAFWFYMKSIPLYTGRKLSKSGDILAAFEGVSWLLEQHLNAPLLYGLPTSHFDLALLWMPLGVLDRRRTRKPEQFQSAEDSRSNLETSNNVDEDDFGAKEFPSWSWCGWVNGKMEYTADMIDGCSQNAHEWLEHHTWIQWHIRDYEGYLRPLWNRKKRYEDLSSDIRWKGYAGLPKSPSPGGELAVNDALKSRDGGSEDNKRNRKWQDQADIEQESSLYAHDETNTQDTHYGGQTDNGESSRFHRESNTAYINALPENYYAVGFSPLYLGSGGTPRKPDTKHAETRIGFSGSRPEATKVNGKLDDYGRSIRYDPENCCKFTSILPDNPFGVIRDISPSGIETYTRSMPVLQFFTLSSRFYVKPRSRTEITDQTRQFLYCEIFDMAGDWCGCIKLDGSWIRNRQETPLHFIAISDAKSFTRNECPEWNYYIHTEREESEWDLYYVLLLERNVERALWERIGLGKIFKAAFADADWNEIKLG</sequence>
<feature type="compositionally biased region" description="Basic and acidic residues" evidence="1">
    <location>
        <begin position="744"/>
        <end position="753"/>
    </location>
</feature>
<evidence type="ECO:0000256" key="1">
    <source>
        <dbReference type="SAM" id="MobiDB-lite"/>
    </source>
</evidence>
<proteinExistence type="predicted"/>
<dbReference type="EMBL" id="KZ613946">
    <property type="protein sequence ID" value="PMD39493.1"/>
    <property type="molecule type" value="Genomic_DNA"/>
</dbReference>